<comment type="subcellular location">
    <subcellularLocation>
        <location evidence="1">Membrane</location>
        <topology evidence="1">Multi-pass membrane protein</topology>
    </subcellularLocation>
</comment>
<dbReference type="GO" id="GO:0005886">
    <property type="term" value="C:plasma membrane"/>
    <property type="evidence" value="ECO:0007669"/>
    <property type="project" value="TreeGrafter"/>
</dbReference>
<evidence type="ECO:0000256" key="4">
    <source>
        <dbReference type="ARBA" id="ARBA00022989"/>
    </source>
</evidence>
<feature type="transmembrane region" description="Helical" evidence="6">
    <location>
        <begin position="127"/>
        <end position="147"/>
    </location>
</feature>
<evidence type="ECO:0000256" key="1">
    <source>
        <dbReference type="ARBA" id="ARBA00004141"/>
    </source>
</evidence>
<feature type="transmembrane region" description="Helical" evidence="6">
    <location>
        <begin position="38"/>
        <end position="59"/>
    </location>
</feature>
<keyword evidence="8" id="KW-1185">Reference proteome</keyword>
<gene>
    <name evidence="7" type="ORF">J2T55_001436</name>
</gene>
<dbReference type="AlphaFoldDB" id="A0AAE3L1D3"/>
<organism evidence="7 8">
    <name type="scientific">Methylohalomonas lacus</name>
    <dbReference type="NCBI Taxonomy" id="398773"/>
    <lineage>
        <taxon>Bacteria</taxon>
        <taxon>Pseudomonadati</taxon>
        <taxon>Pseudomonadota</taxon>
        <taxon>Gammaproteobacteria</taxon>
        <taxon>Methylohalomonadales</taxon>
        <taxon>Methylohalomonadaceae</taxon>
        <taxon>Methylohalomonas</taxon>
    </lineage>
</organism>
<dbReference type="Proteomes" id="UP001204445">
    <property type="component" value="Unassembled WGS sequence"/>
</dbReference>
<evidence type="ECO:0000256" key="3">
    <source>
        <dbReference type="ARBA" id="ARBA00022692"/>
    </source>
</evidence>
<protein>
    <submittedName>
        <fullName evidence="7">ABC transport system permease protein</fullName>
    </submittedName>
</protein>
<evidence type="ECO:0000313" key="8">
    <source>
        <dbReference type="Proteomes" id="UP001204445"/>
    </source>
</evidence>
<feature type="transmembrane region" description="Helical" evidence="6">
    <location>
        <begin position="167"/>
        <end position="187"/>
    </location>
</feature>
<evidence type="ECO:0000256" key="5">
    <source>
        <dbReference type="ARBA" id="ARBA00023136"/>
    </source>
</evidence>
<sequence length="240" mass="26436">MNADVQPIPALNLAIAFLPVLLVWLIMQWWSLPSRQALYASGRMLLQLLLVGYVLTYIFESERGLVVVGVLIVMLLAASGIALRPISRNYRHLFWIVCAAIIIGGVSTLILVSQFVFNLDRWYEPTYLIPLGGMIFSNCMNSISLAAERFEAECQQDKEKSEARRTAMNAAMIPQINTLLAVGIVALPGMMTGQILSGVSPLIAAQYQIVVMTMIFGSAGMATAAYLWLIGHVRRSSAER</sequence>
<proteinExistence type="inferred from homology"/>
<comment type="caution">
    <text evidence="7">The sequence shown here is derived from an EMBL/GenBank/DDBJ whole genome shotgun (WGS) entry which is preliminary data.</text>
</comment>
<feature type="transmembrane region" description="Helical" evidence="6">
    <location>
        <begin position="65"/>
        <end position="86"/>
    </location>
</feature>
<dbReference type="InterPro" id="IPR005226">
    <property type="entry name" value="UPF0014_fam"/>
</dbReference>
<dbReference type="EMBL" id="JANUCT010000008">
    <property type="protein sequence ID" value="MCS3903415.1"/>
    <property type="molecule type" value="Genomic_DNA"/>
</dbReference>
<dbReference type="PANTHER" id="PTHR30028">
    <property type="entry name" value="UPF0014 INNER MEMBRANE PROTEIN YBBM-RELATED"/>
    <property type="match status" value="1"/>
</dbReference>
<dbReference type="Pfam" id="PF03649">
    <property type="entry name" value="UPF0014"/>
    <property type="match status" value="1"/>
</dbReference>
<feature type="transmembrane region" description="Helical" evidence="6">
    <location>
        <begin position="207"/>
        <end position="230"/>
    </location>
</feature>
<comment type="similarity">
    <text evidence="2">Belongs to the UPF0014 family.</text>
</comment>
<evidence type="ECO:0000256" key="6">
    <source>
        <dbReference type="SAM" id="Phobius"/>
    </source>
</evidence>
<keyword evidence="3 6" id="KW-0812">Transmembrane</keyword>
<feature type="transmembrane region" description="Helical" evidence="6">
    <location>
        <begin position="6"/>
        <end position="26"/>
    </location>
</feature>
<dbReference type="PANTHER" id="PTHR30028:SF0">
    <property type="entry name" value="PROTEIN ALUMINUM SENSITIVE 3"/>
    <property type="match status" value="1"/>
</dbReference>
<feature type="transmembrane region" description="Helical" evidence="6">
    <location>
        <begin position="93"/>
        <end position="115"/>
    </location>
</feature>
<evidence type="ECO:0000256" key="2">
    <source>
        <dbReference type="ARBA" id="ARBA00005268"/>
    </source>
</evidence>
<dbReference type="RefSeq" id="WP_259055164.1">
    <property type="nucleotide sequence ID" value="NZ_JANUCT010000008.1"/>
</dbReference>
<evidence type="ECO:0000313" key="7">
    <source>
        <dbReference type="EMBL" id="MCS3903415.1"/>
    </source>
</evidence>
<reference evidence="7" key="1">
    <citation type="submission" date="2022-08" db="EMBL/GenBank/DDBJ databases">
        <title>Genomic Encyclopedia of Type Strains, Phase III (KMG-III): the genomes of soil and plant-associated and newly described type strains.</title>
        <authorList>
            <person name="Whitman W."/>
        </authorList>
    </citation>
    <scope>NUCLEOTIDE SEQUENCE</scope>
    <source>
        <strain evidence="7">HMT 1</strain>
    </source>
</reference>
<name>A0AAE3L1D3_9GAMM</name>
<keyword evidence="4 6" id="KW-1133">Transmembrane helix</keyword>
<keyword evidence="5 6" id="KW-0472">Membrane</keyword>
<accession>A0AAE3L1D3</accession>